<sequence>MNLYNKVRFITPQEDQASYLEQQKLLAQFEAAPGPEPLLRLALLLDFPPIANYECAIDLLWQTWTQFQDARAVLLGAYMGLMEGSGIGASFSAVLQDGLSQASPKLQACGAYLLVKQIQMWSTGETAQAIALLERSIFLCPDTVTPYLDLARLRPRQRQTLVETARAKVQRVYSVSQLEGMPLEALLSPDQMIDEILGIECSEITQP</sequence>
<name>A0A9D0YQH5_9FIRM</name>
<proteinExistence type="predicted"/>
<reference evidence="1" key="2">
    <citation type="journal article" date="2021" name="PeerJ">
        <title>Extensive microbial diversity within the chicken gut microbiome revealed by metagenomics and culture.</title>
        <authorList>
            <person name="Gilroy R."/>
            <person name="Ravi A."/>
            <person name="Getino M."/>
            <person name="Pursley I."/>
            <person name="Horton D.L."/>
            <person name="Alikhan N.F."/>
            <person name="Baker D."/>
            <person name="Gharbi K."/>
            <person name="Hall N."/>
            <person name="Watson M."/>
            <person name="Adriaenssens E.M."/>
            <person name="Foster-Nyarko E."/>
            <person name="Jarju S."/>
            <person name="Secka A."/>
            <person name="Antonio M."/>
            <person name="Oren A."/>
            <person name="Chaudhuri R.R."/>
            <person name="La Ragione R."/>
            <person name="Hildebrand F."/>
            <person name="Pallen M.J."/>
        </authorList>
    </citation>
    <scope>NUCLEOTIDE SEQUENCE</scope>
    <source>
        <strain evidence="1">ChiGjej2B2-12916</strain>
    </source>
</reference>
<organism evidence="1 2">
    <name type="scientific">Candidatus Enterenecus faecium</name>
    <dbReference type="NCBI Taxonomy" id="2840780"/>
    <lineage>
        <taxon>Bacteria</taxon>
        <taxon>Bacillati</taxon>
        <taxon>Bacillota</taxon>
        <taxon>Clostridia</taxon>
        <taxon>Eubacteriales</taxon>
        <taxon>Candidatus Enterenecus</taxon>
    </lineage>
</organism>
<reference evidence="1" key="1">
    <citation type="submission" date="2020-10" db="EMBL/GenBank/DDBJ databases">
        <authorList>
            <person name="Gilroy R."/>
        </authorList>
    </citation>
    <scope>NUCLEOTIDE SEQUENCE</scope>
    <source>
        <strain evidence="1">ChiGjej2B2-12916</strain>
    </source>
</reference>
<dbReference type="Proteomes" id="UP000886879">
    <property type="component" value="Unassembled WGS sequence"/>
</dbReference>
<gene>
    <name evidence="1" type="ORF">IAD31_01495</name>
</gene>
<dbReference type="AlphaFoldDB" id="A0A9D0YQH5"/>
<evidence type="ECO:0000313" key="2">
    <source>
        <dbReference type="Proteomes" id="UP000886879"/>
    </source>
</evidence>
<protein>
    <submittedName>
        <fullName evidence="1">Uncharacterized protein</fullName>
    </submittedName>
</protein>
<evidence type="ECO:0000313" key="1">
    <source>
        <dbReference type="EMBL" id="HIQ60266.1"/>
    </source>
</evidence>
<comment type="caution">
    <text evidence="1">The sequence shown here is derived from an EMBL/GenBank/DDBJ whole genome shotgun (WGS) entry which is preliminary data.</text>
</comment>
<accession>A0A9D0YQH5</accession>
<dbReference type="EMBL" id="DVFO01000011">
    <property type="protein sequence ID" value="HIQ60266.1"/>
    <property type="molecule type" value="Genomic_DNA"/>
</dbReference>